<keyword evidence="6" id="KW-0156">Chromatin regulator</keyword>
<evidence type="ECO:0000256" key="9">
    <source>
        <dbReference type="ARBA" id="ARBA00023163"/>
    </source>
</evidence>
<protein>
    <recommendedName>
        <fullName evidence="2">[histone H3]-lysine(4) N-trimethyltransferase</fullName>
        <ecNumber evidence="2">2.1.1.354</ecNumber>
    </recommendedName>
</protein>
<comment type="catalytic activity">
    <reaction evidence="12">
        <text>N(6)-methyl-L-lysyl(4)-[histone H3] + S-adenosyl-L-methionine = N(6),N(6)-dimethyl-L-lysyl(4)-[histone H3] + S-adenosyl-L-homocysteine + H(+)</text>
        <dbReference type="Rhea" id="RHEA:60268"/>
        <dbReference type="Rhea" id="RHEA-COMP:15540"/>
        <dbReference type="Rhea" id="RHEA-COMP:15543"/>
        <dbReference type="ChEBI" id="CHEBI:15378"/>
        <dbReference type="ChEBI" id="CHEBI:57856"/>
        <dbReference type="ChEBI" id="CHEBI:59789"/>
        <dbReference type="ChEBI" id="CHEBI:61929"/>
        <dbReference type="ChEBI" id="CHEBI:61976"/>
    </reaction>
</comment>
<dbReference type="InterPro" id="IPR035979">
    <property type="entry name" value="RBD_domain_sf"/>
</dbReference>
<evidence type="ECO:0000256" key="8">
    <source>
        <dbReference type="ARBA" id="ARBA00023015"/>
    </source>
</evidence>
<feature type="compositionally biased region" description="Low complexity" evidence="15">
    <location>
        <begin position="282"/>
        <end position="293"/>
    </location>
</feature>
<dbReference type="Pfam" id="PF00076">
    <property type="entry name" value="RRM_1"/>
    <property type="match status" value="1"/>
</dbReference>
<evidence type="ECO:0000256" key="11">
    <source>
        <dbReference type="ARBA" id="ARBA00047571"/>
    </source>
</evidence>
<feature type="region of interest" description="Disordered" evidence="15">
    <location>
        <begin position="182"/>
        <end position="518"/>
    </location>
</feature>
<keyword evidence="20" id="KW-1185">Reference proteome</keyword>
<keyword evidence="9" id="KW-0804">Transcription</keyword>
<evidence type="ECO:0000256" key="10">
    <source>
        <dbReference type="ARBA" id="ARBA00023242"/>
    </source>
</evidence>
<feature type="compositionally biased region" description="Acidic residues" evidence="15">
    <location>
        <begin position="894"/>
        <end position="909"/>
    </location>
</feature>
<evidence type="ECO:0000256" key="5">
    <source>
        <dbReference type="ARBA" id="ARBA00022691"/>
    </source>
</evidence>
<dbReference type="Proteomes" id="UP001153709">
    <property type="component" value="Chromosome 3"/>
</dbReference>
<dbReference type="GO" id="GO:0032259">
    <property type="term" value="P:methylation"/>
    <property type="evidence" value="ECO:0007669"/>
    <property type="project" value="UniProtKB-KW"/>
</dbReference>
<evidence type="ECO:0000256" key="7">
    <source>
        <dbReference type="ARBA" id="ARBA00022884"/>
    </source>
</evidence>
<evidence type="ECO:0000256" key="1">
    <source>
        <dbReference type="ARBA" id="ARBA00004123"/>
    </source>
</evidence>
<evidence type="ECO:0000256" key="12">
    <source>
        <dbReference type="ARBA" id="ARBA00047583"/>
    </source>
</evidence>
<dbReference type="SMART" id="SM00360">
    <property type="entry name" value="RRM"/>
    <property type="match status" value="1"/>
</dbReference>
<feature type="region of interest" description="Disordered" evidence="15">
    <location>
        <begin position="569"/>
        <end position="649"/>
    </location>
</feature>
<dbReference type="PANTHER" id="PTHR45814">
    <property type="entry name" value="HISTONE-LYSINE N-METHYLTRANSFERASE SETD1"/>
    <property type="match status" value="1"/>
</dbReference>
<feature type="compositionally biased region" description="Basic and acidic residues" evidence="15">
    <location>
        <begin position="199"/>
        <end position="214"/>
    </location>
</feature>
<dbReference type="InterPro" id="IPR046341">
    <property type="entry name" value="SET_dom_sf"/>
</dbReference>
<dbReference type="PROSITE" id="PS50280">
    <property type="entry name" value="SET"/>
    <property type="match status" value="1"/>
</dbReference>
<feature type="compositionally biased region" description="Low complexity" evidence="15">
    <location>
        <begin position="876"/>
        <end position="893"/>
    </location>
</feature>
<feature type="domain" description="RRM" evidence="16">
    <location>
        <begin position="93"/>
        <end position="166"/>
    </location>
</feature>
<evidence type="ECO:0000313" key="20">
    <source>
        <dbReference type="Proteomes" id="UP001153709"/>
    </source>
</evidence>
<dbReference type="InterPro" id="IPR044570">
    <property type="entry name" value="Set1-like"/>
</dbReference>
<comment type="subcellular location">
    <subcellularLocation>
        <location evidence="1">Nucleus</location>
    </subcellularLocation>
</comment>
<evidence type="ECO:0000259" key="18">
    <source>
        <dbReference type="PROSITE" id="PS50868"/>
    </source>
</evidence>
<dbReference type="EMBL" id="OU898278">
    <property type="protein sequence ID" value="CAG9831091.1"/>
    <property type="molecule type" value="Genomic_DNA"/>
</dbReference>
<dbReference type="PROSITE" id="PS50102">
    <property type="entry name" value="RRM"/>
    <property type="match status" value="1"/>
</dbReference>
<dbReference type="InterPro" id="IPR000504">
    <property type="entry name" value="RRM_dom"/>
</dbReference>
<dbReference type="SMART" id="SM01291">
    <property type="entry name" value="N-SET"/>
    <property type="match status" value="1"/>
</dbReference>
<dbReference type="SMART" id="SM00317">
    <property type="entry name" value="SET"/>
    <property type="match status" value="1"/>
</dbReference>
<dbReference type="Pfam" id="PF00856">
    <property type="entry name" value="SET"/>
    <property type="match status" value="1"/>
</dbReference>
<organism evidence="19 20">
    <name type="scientific">Diabrotica balteata</name>
    <name type="common">Banded cucumber beetle</name>
    <dbReference type="NCBI Taxonomy" id="107213"/>
    <lineage>
        <taxon>Eukaryota</taxon>
        <taxon>Metazoa</taxon>
        <taxon>Ecdysozoa</taxon>
        <taxon>Arthropoda</taxon>
        <taxon>Hexapoda</taxon>
        <taxon>Insecta</taxon>
        <taxon>Pterygota</taxon>
        <taxon>Neoptera</taxon>
        <taxon>Endopterygota</taxon>
        <taxon>Coleoptera</taxon>
        <taxon>Polyphaga</taxon>
        <taxon>Cucujiformia</taxon>
        <taxon>Chrysomeloidea</taxon>
        <taxon>Chrysomelidae</taxon>
        <taxon>Galerucinae</taxon>
        <taxon>Diabroticina</taxon>
        <taxon>Diabroticites</taxon>
        <taxon>Diabrotica</taxon>
    </lineage>
</organism>
<name>A0A9N9SV88_DIABA</name>
<dbReference type="Pfam" id="PF11764">
    <property type="entry name" value="N-SET"/>
    <property type="match status" value="1"/>
</dbReference>
<dbReference type="Gene3D" id="3.30.70.330">
    <property type="match status" value="1"/>
</dbReference>
<feature type="compositionally biased region" description="Basic and acidic residues" evidence="15">
    <location>
        <begin position="852"/>
        <end position="870"/>
    </location>
</feature>
<dbReference type="GO" id="GO:0048188">
    <property type="term" value="C:Set1C/COMPASS complex"/>
    <property type="evidence" value="ECO:0007669"/>
    <property type="project" value="InterPro"/>
</dbReference>
<dbReference type="Gene3D" id="2.170.270.10">
    <property type="entry name" value="SET domain"/>
    <property type="match status" value="1"/>
</dbReference>
<accession>A0A9N9SV88</accession>
<comment type="catalytic activity">
    <reaction evidence="11">
        <text>L-lysyl(4)-[histone H3] + 3 S-adenosyl-L-methionine = N(6),N(6),N(6)-trimethyl-L-lysyl(4)-[histone H3] + 3 S-adenosyl-L-homocysteine + 3 H(+)</text>
        <dbReference type="Rhea" id="RHEA:60260"/>
        <dbReference type="Rhea" id="RHEA-COMP:15537"/>
        <dbReference type="Rhea" id="RHEA-COMP:15547"/>
        <dbReference type="ChEBI" id="CHEBI:15378"/>
        <dbReference type="ChEBI" id="CHEBI:29969"/>
        <dbReference type="ChEBI" id="CHEBI:57856"/>
        <dbReference type="ChEBI" id="CHEBI:59789"/>
        <dbReference type="ChEBI" id="CHEBI:61961"/>
        <dbReference type="EC" id="2.1.1.354"/>
    </reaction>
</comment>
<feature type="compositionally biased region" description="Pro residues" evidence="15">
    <location>
        <begin position="325"/>
        <end position="337"/>
    </location>
</feature>
<feature type="compositionally biased region" description="Basic and acidic residues" evidence="15">
    <location>
        <begin position="1246"/>
        <end position="1266"/>
    </location>
</feature>
<dbReference type="InterPro" id="IPR037841">
    <property type="entry name" value="SET_SETD1A/B"/>
</dbReference>
<feature type="domain" description="Post-SET" evidence="18">
    <location>
        <begin position="1582"/>
        <end position="1598"/>
    </location>
</feature>
<dbReference type="OrthoDB" id="308383at2759"/>
<evidence type="ECO:0000313" key="19">
    <source>
        <dbReference type="EMBL" id="CAG9831091.1"/>
    </source>
</evidence>
<feature type="compositionally biased region" description="Basic residues" evidence="15">
    <location>
        <begin position="1267"/>
        <end position="1278"/>
    </location>
</feature>
<feature type="compositionally biased region" description="Pro residues" evidence="15">
    <location>
        <begin position="621"/>
        <end position="646"/>
    </location>
</feature>
<dbReference type="FunFam" id="2.170.270.10:FF:000010">
    <property type="entry name" value="Histone-lysine N-methyltransferase"/>
    <property type="match status" value="1"/>
</dbReference>
<feature type="region of interest" description="Disordered" evidence="15">
    <location>
        <begin position="1174"/>
        <end position="1212"/>
    </location>
</feature>
<feature type="region of interest" description="Disordered" evidence="15">
    <location>
        <begin position="836"/>
        <end position="928"/>
    </location>
</feature>
<dbReference type="SMART" id="SM00508">
    <property type="entry name" value="PostSET"/>
    <property type="match status" value="1"/>
</dbReference>
<evidence type="ECO:0000256" key="6">
    <source>
        <dbReference type="ARBA" id="ARBA00022853"/>
    </source>
</evidence>
<evidence type="ECO:0000256" key="3">
    <source>
        <dbReference type="ARBA" id="ARBA00022603"/>
    </source>
</evidence>
<dbReference type="SUPFAM" id="SSF54928">
    <property type="entry name" value="RNA-binding domain, RBD"/>
    <property type="match status" value="1"/>
</dbReference>
<feature type="compositionally biased region" description="Low complexity" evidence="15">
    <location>
        <begin position="314"/>
        <end position="324"/>
    </location>
</feature>
<gene>
    <name evidence="19" type="ORF">DIABBA_LOCUS4720</name>
</gene>
<dbReference type="GO" id="GO:0003723">
    <property type="term" value="F:RNA binding"/>
    <property type="evidence" value="ECO:0007669"/>
    <property type="project" value="UniProtKB-UniRule"/>
</dbReference>
<dbReference type="EC" id="2.1.1.354" evidence="2"/>
<dbReference type="CDD" id="cd12304">
    <property type="entry name" value="RRM_Set1"/>
    <property type="match status" value="1"/>
</dbReference>
<keyword evidence="8" id="KW-0805">Transcription regulation</keyword>
<sequence length="1598" mass="182253">MNGTTMERHGHGQANQKLPRNYKLIVDPLIKKGATAKIYRYDGVIPNDTSYPPVIPRDPRSNLTRIWARLETLDLPVPRFKIDQNYVGEPPTIEVTIFHLNDNIDTHFLRDMLQKFGAIEELFIYYHPVTSRHLGIGRAIFESVKNAKACVEKLNNTSVMGKILEVFLDPFGEKCKEKYEVFTTEKKPPQPPLTTETTPKTEEKTKVDLDKPYDPADDDFDEPSDRYKKDKDKDVDKKLRDRDIERSRDRDRDKDRYSGGRSYRGDFPTPSSTDMGYATGQSSEFSASFGSAGTTPLNFDYHGHTIQPPPLPNHFPFAPSYHPISAPPPPTVWPTPVPTSQWSQDSWDRSPANLPPGASLNKWSSSSDEKHHHSKNKERDYRDRDRDRDRDKEKDRDRDRKRDGVKRNHKENEREKDRNEQEENKPLDLDTRIALLLKEKGSGGMAPPFLNFGPDSDDESKPTDKLLKQVPIGTSLNSDDEDDRSSVSLSDMAINPQAPDLDFDYPKKEENAPLSEPPSPFLSREIYLNCHQLALEQAVVAKQREALETTALLKKVHIEMNKIGSDISSSEDELLTGESIQNNYSPIDKSDFRNEFKMEKDDDRMSLSSLSSNEKIEEVQPEPPPPPLPPQPPTTAPPPPLPPVPGIFPTHYPPGLQHYPGYPAAHFAPSFPPHFPPPPPAYGQLDWRTYPYGPHQMYLPPLNFSQLPPLHPAQFNPYQLPPKKPENTKDDPHASTINTVIQQVTQELKNILKRDFNKKMVESTAFNRFEVWWEEESSKENKAKDKEEQLLDKAQLSRDNINVLLESTRENLYSSLNLDSSVGLGFLTALPKMPSFRRKKIPSPVPEDEDEQKVSDNEEIVHNSDSDVTRRERKTSVSSTSSSSSSFVSSSDSDSSDDSSSDSEDEEEPTDRHVSPMSTPGTDTAPEVETVGKADAIVNADAIAKAEAIVNADAVVNADAIVNADARVNADAIVNADASVNVDTVSKDIKDEENIADDLMDEDSISPLRDGIEPMNKTPEPMQIDSDDLAAIQQRSPEISPRKSLSYMDDSDSDISDTERLILERRRLNTEYMEQIEKERGELIVKEDKPVVSRIRTEETRVVHERRRSVETRVVHERRRSVEKDVMDKSLEELEAERDALLQQVRNPEPPQSRHVEEVKIFDEKPKEKIEMVHEREIDQSKKKKRDLNGDLVTVKPKSESPTGEDSPHNHVFNEHSYCIQSTEKETLDQPQKEQPVQLSTQNALNDHEYLSKEQKIEKVKKEKPPKPIKPRKHKEHKKLQELQNKLAYERQFAWGGSDPYSFHNVQHKPRDQLSEFSLMFEFLAKGIDKEDVEYIKRSYEELLSNDAMSYWLNDTHWVDHCMTDLYSSPPKRRKKDERVHVTGNARTEGYYKLSAHEKSRYKYHHAKSHAVIRSSTATVTKQGLSREARSNQRRLLAAFGGDTDSDLLKFNQLKFRKKQLKFAKSAIHDWGLFAMEPIAADEMVIEYCGQMVRPVMADIREQQYEAKGIGSSYLFRIDLENIIDATKCGNLARFINHSCNPNCYAKIITIESQKKIVIYSKQSIGVNEEITYDYKFPIEDAKITCLCGAPQCRGTLN</sequence>
<dbReference type="InterPro" id="IPR001214">
    <property type="entry name" value="SET_dom"/>
</dbReference>
<reference evidence="19" key="1">
    <citation type="submission" date="2022-01" db="EMBL/GenBank/DDBJ databases">
        <authorList>
            <person name="King R."/>
        </authorList>
    </citation>
    <scope>NUCLEOTIDE SEQUENCE</scope>
</reference>
<keyword evidence="7 14" id="KW-0694">RNA-binding</keyword>
<feature type="compositionally biased region" description="Basic and acidic residues" evidence="15">
    <location>
        <begin position="367"/>
        <end position="441"/>
    </location>
</feature>
<keyword evidence="10" id="KW-0539">Nucleus</keyword>
<evidence type="ECO:0000259" key="17">
    <source>
        <dbReference type="PROSITE" id="PS50280"/>
    </source>
</evidence>
<dbReference type="InterPro" id="IPR003616">
    <property type="entry name" value="Post-SET_dom"/>
</dbReference>
<evidence type="ECO:0000256" key="4">
    <source>
        <dbReference type="ARBA" id="ARBA00022679"/>
    </source>
</evidence>
<comment type="catalytic activity">
    <reaction evidence="13">
        <text>N(6),N(6)-dimethyl-L-lysyl(4)-[histone H3] + S-adenosyl-L-methionine = N(6),N(6),N(6)-trimethyl-L-lysyl(4)-[histone H3] + S-adenosyl-L-homocysteine + H(+)</text>
        <dbReference type="Rhea" id="RHEA:60272"/>
        <dbReference type="Rhea" id="RHEA-COMP:15537"/>
        <dbReference type="Rhea" id="RHEA-COMP:15540"/>
        <dbReference type="ChEBI" id="CHEBI:15378"/>
        <dbReference type="ChEBI" id="CHEBI:57856"/>
        <dbReference type="ChEBI" id="CHEBI:59789"/>
        <dbReference type="ChEBI" id="CHEBI:61961"/>
        <dbReference type="ChEBI" id="CHEBI:61976"/>
    </reaction>
</comment>
<evidence type="ECO:0000256" key="14">
    <source>
        <dbReference type="PROSITE-ProRule" id="PRU00176"/>
    </source>
</evidence>
<keyword evidence="3" id="KW-0489">Methyltransferase</keyword>
<dbReference type="InterPro" id="IPR012677">
    <property type="entry name" value="Nucleotide-bd_a/b_plait_sf"/>
</dbReference>
<feature type="compositionally biased region" description="Basic and acidic residues" evidence="15">
    <location>
        <begin position="588"/>
        <end position="605"/>
    </location>
</feature>
<dbReference type="SUPFAM" id="SSF82199">
    <property type="entry name" value="SET domain"/>
    <property type="match status" value="1"/>
</dbReference>
<feature type="compositionally biased region" description="Polar residues" evidence="15">
    <location>
        <begin position="1233"/>
        <end position="1245"/>
    </location>
</feature>
<dbReference type="InterPro" id="IPR024657">
    <property type="entry name" value="COMPASS_Set1_N-SET"/>
</dbReference>
<feature type="domain" description="SET" evidence="17">
    <location>
        <begin position="1459"/>
        <end position="1576"/>
    </location>
</feature>
<proteinExistence type="predicted"/>
<keyword evidence="5" id="KW-0949">S-adenosyl-L-methionine</keyword>
<dbReference type="PROSITE" id="PS50868">
    <property type="entry name" value="POST_SET"/>
    <property type="match status" value="1"/>
</dbReference>
<keyword evidence="4" id="KW-0808">Transferase</keyword>
<evidence type="ECO:0000256" key="15">
    <source>
        <dbReference type="SAM" id="MobiDB-lite"/>
    </source>
</evidence>
<evidence type="ECO:0000256" key="2">
    <source>
        <dbReference type="ARBA" id="ARBA00012182"/>
    </source>
</evidence>
<dbReference type="PANTHER" id="PTHR45814:SF2">
    <property type="entry name" value="HISTONE-LYSINE N-METHYLTRANSFERASE SETD1"/>
    <property type="match status" value="1"/>
</dbReference>
<feature type="compositionally biased region" description="Basic and acidic residues" evidence="15">
    <location>
        <begin position="223"/>
        <end position="258"/>
    </location>
</feature>
<dbReference type="CDD" id="cd19169">
    <property type="entry name" value="SET_SETD1"/>
    <property type="match status" value="1"/>
</dbReference>
<evidence type="ECO:0000256" key="13">
    <source>
        <dbReference type="ARBA" id="ARBA00049129"/>
    </source>
</evidence>
<evidence type="ECO:0000259" key="16">
    <source>
        <dbReference type="PROSITE" id="PS50102"/>
    </source>
</evidence>
<feature type="region of interest" description="Disordered" evidence="15">
    <location>
        <begin position="1224"/>
        <end position="1278"/>
    </location>
</feature>
<dbReference type="GO" id="GO:0140999">
    <property type="term" value="F:histone H3K4 trimethyltransferase activity"/>
    <property type="evidence" value="ECO:0007669"/>
    <property type="project" value="UniProtKB-EC"/>
</dbReference>